<dbReference type="OrthoDB" id="9776868at2"/>
<dbReference type="InterPro" id="IPR022893">
    <property type="entry name" value="Shikimate_DH_fam"/>
</dbReference>
<evidence type="ECO:0000256" key="8">
    <source>
        <dbReference type="HAMAP-Rule" id="MF_00222"/>
    </source>
</evidence>
<reference evidence="12 13" key="1">
    <citation type="journal article" date="2012" name="J. Bacteriol.">
        <title>Complete Genome Sequence of Rahnella aquatilis CIP 78.65.</title>
        <authorList>
            <person name="Martinez R.J."/>
            <person name="Bruce D."/>
            <person name="Detter C."/>
            <person name="Goodwin L.A."/>
            <person name="Han J."/>
            <person name="Han C.S."/>
            <person name="Held B."/>
            <person name="Land M.L."/>
            <person name="Mikhailova N."/>
            <person name="Nolan M."/>
            <person name="Pennacchio L."/>
            <person name="Pitluck S."/>
            <person name="Tapia R."/>
            <person name="Woyke T."/>
            <person name="Sobecky P.A."/>
        </authorList>
    </citation>
    <scope>NUCLEOTIDE SEQUENCE [LARGE SCALE GENOMIC DNA]</scope>
    <source>
        <strain evidence="13">ATCC 33071 / DSM 4594 / JCM 1683 / NBRC 105701 / NCIMB 13365 / CIP 78.65</strain>
    </source>
</reference>
<dbReference type="STRING" id="745277.Rahaq2_0400"/>
<dbReference type="CDD" id="cd01065">
    <property type="entry name" value="NAD_bind_Shikimate_DH"/>
    <property type="match status" value="1"/>
</dbReference>
<evidence type="ECO:0000259" key="10">
    <source>
        <dbReference type="Pfam" id="PF08501"/>
    </source>
</evidence>
<evidence type="ECO:0000256" key="2">
    <source>
        <dbReference type="ARBA" id="ARBA00012962"/>
    </source>
</evidence>
<dbReference type="GO" id="GO:0009423">
    <property type="term" value="P:chorismate biosynthetic process"/>
    <property type="evidence" value="ECO:0007669"/>
    <property type="project" value="UniProtKB-UniRule"/>
</dbReference>
<feature type="binding site" evidence="8">
    <location>
        <position position="89"/>
    </location>
    <ligand>
        <name>shikimate</name>
        <dbReference type="ChEBI" id="CHEBI:36208"/>
    </ligand>
</feature>
<proteinExistence type="inferred from homology"/>
<evidence type="ECO:0000259" key="11">
    <source>
        <dbReference type="Pfam" id="PF18317"/>
    </source>
</evidence>
<dbReference type="GO" id="GO:0019632">
    <property type="term" value="P:shikimate metabolic process"/>
    <property type="evidence" value="ECO:0007669"/>
    <property type="project" value="InterPro"/>
</dbReference>
<dbReference type="GO" id="GO:0050661">
    <property type="term" value="F:NADP binding"/>
    <property type="evidence" value="ECO:0007669"/>
    <property type="project" value="InterPro"/>
</dbReference>
<protein>
    <recommendedName>
        <fullName evidence="2 8">Shikimate dehydrogenase (NADP(+))</fullName>
        <shortName evidence="8">SDH</shortName>
        <ecNumber evidence="2 8">1.1.1.25</ecNumber>
    </recommendedName>
</protein>
<accession>H2IS14</accession>
<evidence type="ECO:0000256" key="1">
    <source>
        <dbReference type="ARBA" id="ARBA00004871"/>
    </source>
</evidence>
<keyword evidence="5 8" id="KW-0560">Oxidoreductase</keyword>
<comment type="pathway">
    <text evidence="1 8">Metabolic intermediate biosynthesis; chorismate biosynthesis; chorismate from D-erythrose 4-phosphate and phosphoenolpyruvate: step 4/7.</text>
</comment>
<feature type="domain" description="Shikimate dehydrogenase substrate binding N-terminal" evidence="10">
    <location>
        <begin position="9"/>
        <end position="91"/>
    </location>
</feature>
<feature type="binding site" evidence="8">
    <location>
        <position position="64"/>
    </location>
    <ligand>
        <name>shikimate</name>
        <dbReference type="ChEBI" id="CHEBI:36208"/>
    </ligand>
</feature>
<keyword evidence="6 8" id="KW-0057">Aromatic amino acid biosynthesis</keyword>
<dbReference type="NCBIfam" id="TIGR00507">
    <property type="entry name" value="aroE"/>
    <property type="match status" value="1"/>
</dbReference>
<comment type="similarity">
    <text evidence="8">Belongs to the shikimate dehydrogenase family.</text>
</comment>
<dbReference type="RefSeq" id="WP_014333619.1">
    <property type="nucleotide sequence ID" value="NC_016818.1"/>
</dbReference>
<feature type="binding site" evidence="8">
    <location>
        <position position="80"/>
    </location>
    <ligand>
        <name>NADP(+)</name>
        <dbReference type="ChEBI" id="CHEBI:58349"/>
    </ligand>
</feature>
<dbReference type="InterPro" id="IPR036291">
    <property type="entry name" value="NAD(P)-bd_dom_sf"/>
</dbReference>
<dbReference type="InterPro" id="IPR046346">
    <property type="entry name" value="Aminoacid_DH-like_N_sf"/>
</dbReference>
<feature type="domain" description="SDH C-terminal" evidence="11">
    <location>
        <begin position="240"/>
        <end position="270"/>
    </location>
</feature>
<feature type="binding site" evidence="8">
    <location>
        <position position="216"/>
    </location>
    <ligand>
        <name>NADP(+)</name>
        <dbReference type="ChEBI" id="CHEBI:58349"/>
    </ligand>
</feature>
<comment type="subunit">
    <text evidence="8">Homodimer.</text>
</comment>
<name>H2IS14_RAHAC</name>
<evidence type="ECO:0000256" key="6">
    <source>
        <dbReference type="ARBA" id="ARBA00023141"/>
    </source>
</evidence>
<dbReference type="KEGG" id="raq:Rahaq2_0400"/>
<evidence type="ECO:0000256" key="5">
    <source>
        <dbReference type="ARBA" id="ARBA00023002"/>
    </source>
</evidence>
<feature type="binding site" evidence="8">
    <location>
        <position position="105"/>
    </location>
    <ligand>
        <name>shikimate</name>
        <dbReference type="ChEBI" id="CHEBI:36208"/>
    </ligand>
</feature>
<feature type="binding site" evidence="8">
    <location>
        <begin position="152"/>
        <end position="157"/>
    </location>
    <ligand>
        <name>NADP(+)</name>
        <dbReference type="ChEBI" id="CHEBI:58349"/>
    </ligand>
</feature>
<dbReference type="SUPFAM" id="SSF51735">
    <property type="entry name" value="NAD(P)-binding Rossmann-fold domains"/>
    <property type="match status" value="1"/>
</dbReference>
<reference evidence="13" key="2">
    <citation type="submission" date="2012-01" db="EMBL/GenBank/DDBJ databases">
        <title>Complete sequence of chromosome of Rahnella aquatilis CIP 78.65.</title>
        <authorList>
            <person name="Lucas S."/>
            <person name="Han J."/>
            <person name="Lapidus A."/>
            <person name="Cheng J.-F."/>
            <person name="Goodwin L."/>
            <person name="Pitluck S."/>
            <person name="Peters L."/>
            <person name="Ovchinnikova G."/>
            <person name="Held B."/>
            <person name="Detter J.C."/>
            <person name="Han C."/>
            <person name="Tapia R."/>
            <person name="Land M."/>
            <person name="Hauser L."/>
            <person name="Kyrpides N."/>
            <person name="Ivanova N."/>
            <person name="Pagani I."/>
            <person name="Sobecky P."/>
            <person name="Martinez R."/>
            <person name="Woyke T."/>
        </authorList>
    </citation>
    <scope>NUCLEOTIDE SEQUENCE [LARGE SCALE GENOMIC DNA]</scope>
    <source>
        <strain evidence="13">ATCC 33071 / DSM 4594 / JCM 1683 / NBRC 105701 / NCIMB 13365 / CIP 78.65</strain>
    </source>
</reference>
<dbReference type="EC" id="1.1.1.25" evidence="2 8"/>
<dbReference type="PATRIC" id="fig|745277.3.peg.388"/>
<evidence type="ECO:0000259" key="9">
    <source>
        <dbReference type="Pfam" id="PF01488"/>
    </source>
</evidence>
<dbReference type="Pfam" id="PF01488">
    <property type="entry name" value="Shikimate_DH"/>
    <property type="match status" value="1"/>
</dbReference>
<feature type="binding site" evidence="8">
    <location>
        <position position="247"/>
    </location>
    <ligand>
        <name>shikimate</name>
        <dbReference type="ChEBI" id="CHEBI:36208"/>
    </ligand>
</feature>
<dbReference type="eggNOG" id="COG0169">
    <property type="taxonomic scope" value="Bacteria"/>
</dbReference>
<dbReference type="PANTHER" id="PTHR21089:SF1">
    <property type="entry name" value="BIFUNCTIONAL 3-DEHYDROQUINATE DEHYDRATASE_SHIKIMATE DEHYDROGENASE, CHLOROPLASTIC"/>
    <property type="match status" value="1"/>
</dbReference>
<dbReference type="InterPro" id="IPR041121">
    <property type="entry name" value="SDH_C"/>
</dbReference>
<comment type="catalytic activity">
    <reaction evidence="7 8">
        <text>shikimate + NADP(+) = 3-dehydroshikimate + NADPH + H(+)</text>
        <dbReference type="Rhea" id="RHEA:17737"/>
        <dbReference type="ChEBI" id="CHEBI:15378"/>
        <dbReference type="ChEBI" id="CHEBI:16630"/>
        <dbReference type="ChEBI" id="CHEBI:36208"/>
        <dbReference type="ChEBI" id="CHEBI:57783"/>
        <dbReference type="ChEBI" id="CHEBI:58349"/>
        <dbReference type="EC" id="1.1.1.25"/>
    </reaction>
</comment>
<dbReference type="PANTHER" id="PTHR21089">
    <property type="entry name" value="SHIKIMATE DEHYDROGENASE"/>
    <property type="match status" value="1"/>
</dbReference>
<dbReference type="Gene3D" id="3.40.50.720">
    <property type="entry name" value="NAD(P)-binding Rossmann-like Domain"/>
    <property type="match status" value="1"/>
</dbReference>
<dbReference type="InterPro" id="IPR011342">
    <property type="entry name" value="Shikimate_DH"/>
</dbReference>
<dbReference type="HOGENOM" id="CLU_044063_2_1_6"/>
<dbReference type="NCBIfam" id="NF001310">
    <property type="entry name" value="PRK00258.1-2"/>
    <property type="match status" value="1"/>
</dbReference>
<dbReference type="HAMAP" id="MF_00222">
    <property type="entry name" value="Shikimate_DH_AroE"/>
    <property type="match status" value="1"/>
</dbReference>
<dbReference type="GO" id="GO:0004764">
    <property type="term" value="F:shikimate 3-dehydrogenase (NADP+) activity"/>
    <property type="evidence" value="ECO:0007669"/>
    <property type="project" value="UniProtKB-UniRule"/>
</dbReference>
<evidence type="ECO:0000313" key="13">
    <source>
        <dbReference type="Proteomes" id="UP000009010"/>
    </source>
</evidence>
<evidence type="ECO:0000256" key="3">
    <source>
        <dbReference type="ARBA" id="ARBA00022605"/>
    </source>
</evidence>
<feature type="binding site" evidence="8">
    <location>
        <position position="240"/>
    </location>
    <ligand>
        <name>NADP(+)</name>
        <dbReference type="ChEBI" id="CHEBI:58349"/>
    </ligand>
</feature>
<dbReference type="GO" id="GO:0005829">
    <property type="term" value="C:cytosol"/>
    <property type="evidence" value="ECO:0007669"/>
    <property type="project" value="TreeGrafter"/>
</dbReference>
<dbReference type="Pfam" id="PF18317">
    <property type="entry name" value="SDH_C"/>
    <property type="match status" value="1"/>
</dbReference>
<dbReference type="EMBL" id="CP003244">
    <property type="protein sequence ID" value="AEX50345.1"/>
    <property type="molecule type" value="Genomic_DNA"/>
</dbReference>
<dbReference type="InterPro" id="IPR013708">
    <property type="entry name" value="Shikimate_DH-bd_N"/>
</dbReference>
<feature type="binding site" evidence="8">
    <location>
        <begin position="129"/>
        <end position="133"/>
    </location>
    <ligand>
        <name>NADP(+)</name>
        <dbReference type="ChEBI" id="CHEBI:58349"/>
    </ligand>
</feature>
<sequence>MKVTPSFAVFGNPIGHSKSPRIHALFARQTGIDHTYGTVLAPQEEFEETLRSFFDNGALGANITVPFKERAFAESDELTERAAMSGAVNTLKKFEDGRLLGDNTDGIGMLSDLERLALLKPGDRVLLIGAGGAARGVILPLLSYGCPVVVTNRTFERALHLSHIFEKKGDIRSIALADLADESFDLIINATASGIKGEIPMLPESVLTRQTRVYDMYYQAGLTPFISWAKNNGVIHYADGLGMLVGQAAHAFYLWHGVMPQIEPVLEQLKKDLLV</sequence>
<feature type="binding site" evidence="8">
    <location>
        <begin position="17"/>
        <end position="19"/>
    </location>
    <ligand>
        <name>shikimate</name>
        <dbReference type="ChEBI" id="CHEBI:36208"/>
    </ligand>
</feature>
<dbReference type="Proteomes" id="UP000009010">
    <property type="component" value="Chromosome"/>
</dbReference>
<feature type="domain" description="Quinate/shikimate 5-dehydrogenase/glutamyl-tRNA reductase" evidence="9">
    <location>
        <begin position="123"/>
        <end position="193"/>
    </location>
</feature>
<keyword evidence="13" id="KW-1185">Reference proteome</keyword>
<organism evidence="12 13">
    <name type="scientific">Rahnella aquatilis (strain ATCC 33071 / DSM 4594 / JCM 1683 / NBRC 105701 / NCIMB 13365 / CIP 78.65)</name>
    <dbReference type="NCBI Taxonomy" id="745277"/>
    <lineage>
        <taxon>Bacteria</taxon>
        <taxon>Pseudomonadati</taxon>
        <taxon>Pseudomonadota</taxon>
        <taxon>Gammaproteobacteria</taxon>
        <taxon>Enterobacterales</taxon>
        <taxon>Yersiniaceae</taxon>
        <taxon>Rahnella</taxon>
    </lineage>
</organism>
<dbReference type="FunFam" id="3.40.50.10860:FF:000006">
    <property type="entry name" value="Shikimate dehydrogenase (NADP(+))"/>
    <property type="match status" value="1"/>
</dbReference>
<feature type="binding site" evidence="8">
    <location>
        <position position="218"/>
    </location>
    <ligand>
        <name>shikimate</name>
        <dbReference type="ChEBI" id="CHEBI:36208"/>
    </ligand>
</feature>
<dbReference type="UniPathway" id="UPA00053">
    <property type="reaction ID" value="UER00087"/>
</dbReference>
<evidence type="ECO:0000256" key="7">
    <source>
        <dbReference type="ARBA" id="ARBA00049442"/>
    </source>
</evidence>
<comment type="function">
    <text evidence="8">Involved in the biosynthesis of the chorismate, which leads to the biosynthesis of aromatic amino acids. Catalyzes the reversible NADPH linked reduction of 3-dehydroshikimate (DHSA) to yield shikimate (SA).</text>
</comment>
<gene>
    <name evidence="8" type="primary">aroE</name>
    <name evidence="12" type="ordered locus">Rahaq2_0400</name>
</gene>
<evidence type="ECO:0000313" key="12">
    <source>
        <dbReference type="EMBL" id="AEX50345.1"/>
    </source>
</evidence>
<dbReference type="FunFam" id="3.40.50.720:FF:000104">
    <property type="entry name" value="Shikimate dehydrogenase (NADP(+))"/>
    <property type="match status" value="1"/>
</dbReference>
<dbReference type="GO" id="GO:0009073">
    <property type="term" value="P:aromatic amino acid family biosynthetic process"/>
    <property type="evidence" value="ECO:0007669"/>
    <property type="project" value="UniProtKB-KW"/>
</dbReference>
<dbReference type="GO" id="GO:0008652">
    <property type="term" value="P:amino acid biosynthetic process"/>
    <property type="evidence" value="ECO:0007669"/>
    <property type="project" value="UniProtKB-KW"/>
</dbReference>
<feature type="active site" description="Proton acceptor" evidence="8">
    <location>
        <position position="68"/>
    </location>
</feature>
<dbReference type="InterPro" id="IPR006151">
    <property type="entry name" value="Shikm_DH/Glu-tRNA_Rdtase"/>
</dbReference>
<dbReference type="Pfam" id="PF08501">
    <property type="entry name" value="Shikimate_dh_N"/>
    <property type="match status" value="1"/>
</dbReference>
<dbReference type="AlphaFoldDB" id="H2IS14"/>
<keyword evidence="3 8" id="KW-0028">Amino-acid biosynthesis</keyword>
<evidence type="ECO:0000256" key="4">
    <source>
        <dbReference type="ARBA" id="ARBA00022857"/>
    </source>
</evidence>
<dbReference type="Gene3D" id="3.40.50.10860">
    <property type="entry name" value="Leucine Dehydrogenase, chain A, domain 1"/>
    <property type="match status" value="1"/>
</dbReference>
<keyword evidence="4 8" id="KW-0521">NADP</keyword>
<dbReference type="SUPFAM" id="SSF53223">
    <property type="entry name" value="Aminoacid dehydrogenase-like, N-terminal domain"/>
    <property type="match status" value="1"/>
</dbReference>